<dbReference type="NCBIfam" id="TIGR00879">
    <property type="entry name" value="SP"/>
    <property type="match status" value="1"/>
</dbReference>
<dbReference type="InterPro" id="IPR050814">
    <property type="entry name" value="Myo-inositol_Transporter"/>
</dbReference>
<dbReference type="GO" id="GO:0016020">
    <property type="term" value="C:membrane"/>
    <property type="evidence" value="ECO:0007669"/>
    <property type="project" value="UniProtKB-SubCell"/>
</dbReference>
<dbReference type="FunFam" id="1.20.1250.20:FF:000100">
    <property type="entry name" value="MFS sugar transporter, putative"/>
    <property type="match status" value="1"/>
</dbReference>
<dbReference type="EMBL" id="JAGPYM010000001">
    <property type="protein sequence ID" value="KAH6900125.1"/>
    <property type="molecule type" value="Genomic_DNA"/>
</dbReference>
<dbReference type="GO" id="GO:0015791">
    <property type="term" value="P:polyol transmembrane transport"/>
    <property type="evidence" value="ECO:0007669"/>
    <property type="project" value="UniProtKB-ARBA"/>
</dbReference>
<dbReference type="PANTHER" id="PTHR48020">
    <property type="entry name" value="PROTON MYO-INOSITOL COTRANSPORTER"/>
    <property type="match status" value="1"/>
</dbReference>
<dbReference type="PANTHER" id="PTHR48020:SF40">
    <property type="entry name" value="MAJOR FACILITATOR SUPERFAMILY (MFS) PROFILE DOMAIN-CONTAINING PROTEIN"/>
    <property type="match status" value="1"/>
</dbReference>
<feature type="transmembrane region" description="Helical" evidence="8">
    <location>
        <begin position="416"/>
        <end position="434"/>
    </location>
</feature>
<comment type="subcellular location">
    <subcellularLocation>
        <location evidence="1">Membrane</location>
        <topology evidence="1">Multi-pass membrane protein</topology>
    </subcellularLocation>
</comment>
<dbReference type="AlphaFoldDB" id="A0A9P9AWU6"/>
<name>A0A9P9AWU6_9HYPO</name>
<dbReference type="Pfam" id="PF00083">
    <property type="entry name" value="Sugar_tr"/>
    <property type="match status" value="1"/>
</dbReference>
<comment type="caution">
    <text evidence="10">The sequence shown here is derived from an EMBL/GenBank/DDBJ whole genome shotgun (WGS) entry which is preliminary data.</text>
</comment>
<evidence type="ECO:0000256" key="7">
    <source>
        <dbReference type="RuleBase" id="RU003346"/>
    </source>
</evidence>
<evidence type="ECO:0000256" key="8">
    <source>
        <dbReference type="SAM" id="Phobius"/>
    </source>
</evidence>
<reference evidence="10 11" key="1">
    <citation type="journal article" date="2021" name="Nat. Commun.">
        <title>Genetic determinants of endophytism in the Arabidopsis root mycobiome.</title>
        <authorList>
            <person name="Mesny F."/>
            <person name="Miyauchi S."/>
            <person name="Thiergart T."/>
            <person name="Pickel B."/>
            <person name="Atanasova L."/>
            <person name="Karlsson M."/>
            <person name="Huettel B."/>
            <person name="Barry K.W."/>
            <person name="Haridas S."/>
            <person name="Chen C."/>
            <person name="Bauer D."/>
            <person name="Andreopoulos W."/>
            <person name="Pangilinan J."/>
            <person name="LaButti K."/>
            <person name="Riley R."/>
            <person name="Lipzen A."/>
            <person name="Clum A."/>
            <person name="Drula E."/>
            <person name="Henrissat B."/>
            <person name="Kohler A."/>
            <person name="Grigoriev I.V."/>
            <person name="Martin F.M."/>
            <person name="Hacquard S."/>
        </authorList>
    </citation>
    <scope>NUCLEOTIDE SEQUENCE [LARGE SCALE GENOMIC DNA]</scope>
    <source>
        <strain evidence="10 11">MPI-CAGE-CH-0241</strain>
    </source>
</reference>
<evidence type="ECO:0000256" key="3">
    <source>
        <dbReference type="ARBA" id="ARBA00022448"/>
    </source>
</evidence>
<dbReference type="InterPro" id="IPR005829">
    <property type="entry name" value="Sugar_transporter_CS"/>
</dbReference>
<proteinExistence type="inferred from homology"/>
<feature type="transmembrane region" description="Helical" evidence="8">
    <location>
        <begin position="388"/>
        <end position="410"/>
    </location>
</feature>
<evidence type="ECO:0000256" key="6">
    <source>
        <dbReference type="ARBA" id="ARBA00023136"/>
    </source>
</evidence>
<accession>A0A9P9AWU6</accession>
<gene>
    <name evidence="10" type="ORF">B0T10DRAFT_393874</name>
</gene>
<keyword evidence="4 8" id="KW-0812">Transmembrane</keyword>
<keyword evidence="3 7" id="KW-0813">Transport</keyword>
<feature type="transmembrane region" description="Helical" evidence="8">
    <location>
        <begin position="63"/>
        <end position="80"/>
    </location>
</feature>
<feature type="transmembrane region" description="Helical" evidence="8">
    <location>
        <begin position="232"/>
        <end position="249"/>
    </location>
</feature>
<dbReference type="GO" id="GO:0022857">
    <property type="term" value="F:transmembrane transporter activity"/>
    <property type="evidence" value="ECO:0007669"/>
    <property type="project" value="InterPro"/>
</dbReference>
<evidence type="ECO:0000256" key="4">
    <source>
        <dbReference type="ARBA" id="ARBA00022692"/>
    </source>
</evidence>
<evidence type="ECO:0000256" key="5">
    <source>
        <dbReference type="ARBA" id="ARBA00022989"/>
    </source>
</evidence>
<dbReference type="PROSITE" id="PS50850">
    <property type="entry name" value="MFS"/>
    <property type="match status" value="1"/>
</dbReference>
<feature type="transmembrane region" description="Helical" evidence="8">
    <location>
        <begin position="199"/>
        <end position="220"/>
    </location>
</feature>
<evidence type="ECO:0000256" key="2">
    <source>
        <dbReference type="ARBA" id="ARBA00010992"/>
    </source>
</evidence>
<feature type="domain" description="Major facilitator superfamily (MFS) profile" evidence="9">
    <location>
        <begin position="67"/>
        <end position="509"/>
    </location>
</feature>
<keyword evidence="6 8" id="KW-0472">Membrane</keyword>
<dbReference type="InterPro" id="IPR020846">
    <property type="entry name" value="MFS_dom"/>
</dbReference>
<dbReference type="PROSITE" id="PS00217">
    <property type="entry name" value="SUGAR_TRANSPORT_2"/>
    <property type="match status" value="1"/>
</dbReference>
<feature type="transmembrane region" description="Helical" evidence="8">
    <location>
        <begin position="107"/>
        <end position="127"/>
    </location>
</feature>
<dbReference type="Gene3D" id="1.20.1250.20">
    <property type="entry name" value="MFS general substrate transporter like domains"/>
    <property type="match status" value="1"/>
</dbReference>
<evidence type="ECO:0000313" key="11">
    <source>
        <dbReference type="Proteomes" id="UP000777438"/>
    </source>
</evidence>
<feature type="transmembrane region" description="Helical" evidence="8">
    <location>
        <begin position="139"/>
        <end position="162"/>
    </location>
</feature>
<feature type="transmembrane region" description="Helical" evidence="8">
    <location>
        <begin position="484"/>
        <end position="505"/>
    </location>
</feature>
<keyword evidence="11" id="KW-1185">Reference proteome</keyword>
<feature type="transmembrane region" description="Helical" evidence="8">
    <location>
        <begin position="168"/>
        <end position="187"/>
    </location>
</feature>
<evidence type="ECO:0000313" key="10">
    <source>
        <dbReference type="EMBL" id="KAH6900125.1"/>
    </source>
</evidence>
<dbReference type="OrthoDB" id="5290825at2759"/>
<dbReference type="GO" id="GO:0015798">
    <property type="term" value="P:myo-inositol transport"/>
    <property type="evidence" value="ECO:0007669"/>
    <property type="project" value="UniProtKB-ARBA"/>
</dbReference>
<evidence type="ECO:0000256" key="1">
    <source>
        <dbReference type="ARBA" id="ARBA00004141"/>
    </source>
</evidence>
<comment type="similarity">
    <text evidence="2 7">Belongs to the major facilitator superfamily. Sugar transporter (TC 2.A.1.1) family.</text>
</comment>
<feature type="transmembrane region" description="Helical" evidence="8">
    <location>
        <begin position="356"/>
        <end position="376"/>
    </location>
</feature>
<dbReference type="SUPFAM" id="SSF103473">
    <property type="entry name" value="MFS general substrate transporter"/>
    <property type="match status" value="1"/>
</dbReference>
<sequence length="606" mass="67476">MSQVDDFCRQKGLDEFRSFIRKGALIAQDPTGYEDITGPEALDEEEIEALRGEVLHKWRVPTVLYLTIATCSIGAAVQGWDQTGSNGANLDFPHAYGIDSESIHDKLLVGLVNAAPYIGTAFFGCWLSDPLNQRFGRRGTIFFAANFCLWPVIGSAFCNSWVELLLCRLLLGVGMGTKASTVPIFAAENSPAPIRGALVMSWQMWTAFGIFLGTVANVAVTKIGHEAWRLQLGSAFIPAVPLVILIYFCPESPRWYMKKNRYLDAMKSLLRLRNHPVQAGRDLYYIHAQLELEYEFVEFFGKGSYLSRFLELFTIPRVRRATLASFVVMIAQQMCGINIIAFYSTTVFVDAGADSHQALLASLGFGLVNFVFAWPAIWTIDTFGRRSLLLFTFPQMAWTLLAAGLCTLIPGTGGVHLGLVAMFVYLFAAFYSPGEGPVPFTYSAEIFPLSHREVGMAWAVATCLFWAAVLSITFPLMLARLGVLGSFILYSGFNVVGLILIFLFLPETKQRTLEELDYIFAVPTRVFVKYQVTKALPWWIKRWILLQRDATLEPLYQLDIPDHDDNHSSDAGYENDKVKMELKDVLGFSSGIQAPDPVARSNSGAL</sequence>
<feature type="transmembrane region" description="Helical" evidence="8">
    <location>
        <begin position="455"/>
        <end position="478"/>
    </location>
</feature>
<dbReference type="InterPro" id="IPR003663">
    <property type="entry name" value="Sugar/inositol_transpt"/>
</dbReference>
<protein>
    <recommendedName>
        <fullName evidence="9">Major facilitator superfamily (MFS) profile domain-containing protein</fullName>
    </recommendedName>
</protein>
<dbReference type="PRINTS" id="PR00171">
    <property type="entry name" value="SUGRTRNSPORT"/>
</dbReference>
<keyword evidence="5 8" id="KW-1133">Transmembrane helix</keyword>
<evidence type="ECO:0000259" key="9">
    <source>
        <dbReference type="PROSITE" id="PS50850"/>
    </source>
</evidence>
<dbReference type="Proteomes" id="UP000777438">
    <property type="component" value="Unassembled WGS sequence"/>
</dbReference>
<organism evidence="10 11">
    <name type="scientific">Thelonectria olida</name>
    <dbReference type="NCBI Taxonomy" id="1576542"/>
    <lineage>
        <taxon>Eukaryota</taxon>
        <taxon>Fungi</taxon>
        <taxon>Dikarya</taxon>
        <taxon>Ascomycota</taxon>
        <taxon>Pezizomycotina</taxon>
        <taxon>Sordariomycetes</taxon>
        <taxon>Hypocreomycetidae</taxon>
        <taxon>Hypocreales</taxon>
        <taxon>Nectriaceae</taxon>
        <taxon>Thelonectria</taxon>
    </lineage>
</organism>
<dbReference type="InterPro" id="IPR005828">
    <property type="entry name" value="MFS_sugar_transport-like"/>
</dbReference>
<dbReference type="InterPro" id="IPR036259">
    <property type="entry name" value="MFS_trans_sf"/>
</dbReference>
<feature type="transmembrane region" description="Helical" evidence="8">
    <location>
        <begin position="323"/>
        <end position="344"/>
    </location>
</feature>